<dbReference type="PROSITE" id="PS51186">
    <property type="entry name" value="GNAT"/>
    <property type="match status" value="1"/>
</dbReference>
<evidence type="ECO:0000313" key="2">
    <source>
        <dbReference type="EMBL" id="MFC3852280.1"/>
    </source>
</evidence>
<dbReference type="Proteomes" id="UP001595617">
    <property type="component" value="Unassembled WGS sequence"/>
</dbReference>
<sequence>MPVTVEQLSLDNPEHYADLVKIYSESPGWMVRDLSAEDFIAQYLQPCDSVWGGWFNGRILGAVGVKTSPDGLQLIGLGVRKTTRRRGVAGRMMELVLAEIDRPVYIDTRQQPTTDGLFDKLGFIKGVPEARDNASWVRWVKPQ</sequence>
<dbReference type="Pfam" id="PF12568">
    <property type="entry name" value="PanZ"/>
    <property type="match status" value="1"/>
</dbReference>
<proteinExistence type="predicted"/>
<gene>
    <name evidence="2" type="ORF">ACFOOG_05465</name>
</gene>
<organism evidence="2 3">
    <name type="scientific">Saccharospirillum mangrovi</name>
    <dbReference type="NCBI Taxonomy" id="2161747"/>
    <lineage>
        <taxon>Bacteria</taxon>
        <taxon>Pseudomonadati</taxon>
        <taxon>Pseudomonadota</taxon>
        <taxon>Gammaproteobacteria</taxon>
        <taxon>Oceanospirillales</taxon>
        <taxon>Saccharospirillaceae</taxon>
        <taxon>Saccharospirillum</taxon>
    </lineage>
</organism>
<dbReference type="InterPro" id="IPR040448">
    <property type="entry name" value="PanZ_GNAT"/>
</dbReference>
<keyword evidence="3" id="KW-1185">Reference proteome</keyword>
<dbReference type="InterPro" id="IPR000182">
    <property type="entry name" value="GNAT_dom"/>
</dbReference>
<dbReference type="InterPro" id="IPR016181">
    <property type="entry name" value="Acyl_CoA_acyltransferase"/>
</dbReference>
<comment type="caution">
    <text evidence="2">The sequence shown here is derived from an EMBL/GenBank/DDBJ whole genome shotgun (WGS) entry which is preliminary data.</text>
</comment>
<evidence type="ECO:0000259" key="1">
    <source>
        <dbReference type="PROSITE" id="PS51186"/>
    </source>
</evidence>
<dbReference type="Gene3D" id="3.40.630.30">
    <property type="match status" value="1"/>
</dbReference>
<dbReference type="RefSeq" id="WP_380694260.1">
    <property type="nucleotide sequence ID" value="NZ_JBHRYR010000002.1"/>
</dbReference>
<accession>A0ABV7ZVV0</accession>
<dbReference type="EMBL" id="JBHRYR010000002">
    <property type="protein sequence ID" value="MFC3852280.1"/>
    <property type="molecule type" value="Genomic_DNA"/>
</dbReference>
<name>A0ABV7ZVV0_9GAMM</name>
<dbReference type="SUPFAM" id="SSF55729">
    <property type="entry name" value="Acyl-CoA N-acyltransferases (Nat)"/>
    <property type="match status" value="1"/>
</dbReference>
<feature type="domain" description="N-acetyltransferase" evidence="1">
    <location>
        <begin position="3"/>
        <end position="143"/>
    </location>
</feature>
<reference evidence="3" key="1">
    <citation type="journal article" date="2019" name="Int. J. Syst. Evol. Microbiol.">
        <title>The Global Catalogue of Microorganisms (GCM) 10K type strain sequencing project: providing services to taxonomists for standard genome sequencing and annotation.</title>
        <authorList>
            <consortium name="The Broad Institute Genomics Platform"/>
            <consortium name="The Broad Institute Genome Sequencing Center for Infectious Disease"/>
            <person name="Wu L."/>
            <person name="Ma J."/>
        </authorList>
    </citation>
    <scope>NUCLEOTIDE SEQUENCE [LARGE SCALE GENOMIC DNA]</scope>
    <source>
        <strain evidence="3">IBRC 10765</strain>
    </source>
</reference>
<evidence type="ECO:0000313" key="3">
    <source>
        <dbReference type="Proteomes" id="UP001595617"/>
    </source>
</evidence>
<protein>
    <submittedName>
        <fullName evidence="2">Acetyl-CoA sensor PanZ family protein</fullName>
    </submittedName>
</protein>
<dbReference type="CDD" id="cd04301">
    <property type="entry name" value="NAT_SF"/>
    <property type="match status" value="1"/>
</dbReference>